<evidence type="ECO:0000256" key="10">
    <source>
        <dbReference type="ARBA" id="ARBA00022695"/>
    </source>
</evidence>
<dbReference type="Pfam" id="PF26217">
    <property type="entry name" value="GDPGP1_N"/>
    <property type="match status" value="1"/>
</dbReference>
<evidence type="ECO:0000256" key="3">
    <source>
        <dbReference type="ARBA" id="ARBA00004496"/>
    </source>
</evidence>
<keyword evidence="8" id="KW-0344">Guanine-nucleotide releasing factor</keyword>
<feature type="domain" description="GDPGP1-like C-terminal" evidence="14">
    <location>
        <begin position="286"/>
        <end position="427"/>
    </location>
</feature>
<gene>
    <name evidence="16" type="primary">gdpgp1</name>
    <name evidence="16" type="ORF">Tcan_14681</name>
</gene>
<evidence type="ECO:0000256" key="13">
    <source>
        <dbReference type="SAM" id="MobiDB-lite"/>
    </source>
</evidence>
<evidence type="ECO:0000259" key="15">
    <source>
        <dbReference type="Pfam" id="PF26217"/>
    </source>
</evidence>
<feature type="compositionally biased region" description="Polar residues" evidence="13">
    <location>
        <begin position="430"/>
        <end position="446"/>
    </location>
</feature>
<dbReference type="InterPro" id="IPR036265">
    <property type="entry name" value="HIT-like_sf"/>
</dbReference>
<evidence type="ECO:0000259" key="14">
    <source>
        <dbReference type="Pfam" id="PF26216"/>
    </source>
</evidence>
<protein>
    <recommendedName>
        <fullName evidence="6">GDP-D-glucose phosphorylase 1</fullName>
        <ecNumber evidence="5">2.7.7.78</ecNumber>
    </recommendedName>
</protein>
<dbReference type="OMA" id="FNYGLNC"/>
<dbReference type="AlphaFoldDB" id="A0A0B2V5M0"/>
<keyword evidence="17" id="KW-1185">Reference proteome</keyword>
<evidence type="ECO:0000256" key="12">
    <source>
        <dbReference type="ARBA" id="ARBA00022801"/>
    </source>
</evidence>
<dbReference type="SUPFAM" id="SSF54197">
    <property type="entry name" value="HIT-like"/>
    <property type="match status" value="1"/>
</dbReference>
<dbReference type="GO" id="GO:0000166">
    <property type="term" value="F:nucleotide binding"/>
    <property type="evidence" value="ECO:0007669"/>
    <property type="project" value="UniProtKB-KW"/>
</dbReference>
<dbReference type="PANTHER" id="PTHR20884:SF8">
    <property type="entry name" value="GDP-D-GLUCOSE PHOSPHORYLASE 1"/>
    <property type="match status" value="1"/>
</dbReference>
<evidence type="ECO:0000256" key="5">
    <source>
        <dbReference type="ARBA" id="ARBA00012507"/>
    </source>
</evidence>
<dbReference type="InterPro" id="IPR058866">
    <property type="entry name" value="GDPGP1_N"/>
</dbReference>
<evidence type="ECO:0000256" key="8">
    <source>
        <dbReference type="ARBA" id="ARBA00022658"/>
    </source>
</evidence>
<evidence type="ECO:0000256" key="6">
    <source>
        <dbReference type="ARBA" id="ARBA00018857"/>
    </source>
</evidence>
<evidence type="ECO:0000313" key="16">
    <source>
        <dbReference type="EMBL" id="KHN76270.1"/>
    </source>
</evidence>
<dbReference type="GO" id="GO:0005737">
    <property type="term" value="C:cytoplasm"/>
    <property type="evidence" value="ECO:0007669"/>
    <property type="project" value="UniProtKB-SubCell"/>
</dbReference>
<evidence type="ECO:0000256" key="1">
    <source>
        <dbReference type="ARBA" id="ARBA00000063"/>
    </source>
</evidence>
<keyword evidence="10" id="KW-0548">Nucleotidyltransferase</keyword>
<evidence type="ECO:0000256" key="4">
    <source>
        <dbReference type="ARBA" id="ARBA00006451"/>
    </source>
</evidence>
<keyword evidence="12" id="KW-0378">Hydrolase</keyword>
<accession>A0A0B2V5M0</accession>
<comment type="subcellular location">
    <subcellularLocation>
        <location evidence="3">Cytoplasm</location>
    </subcellularLocation>
</comment>
<dbReference type="GO" id="GO:0080048">
    <property type="term" value="F:GDP-D-glucose phosphorylase activity"/>
    <property type="evidence" value="ECO:0007669"/>
    <property type="project" value="UniProtKB-EC"/>
</dbReference>
<evidence type="ECO:0000256" key="2">
    <source>
        <dbReference type="ARBA" id="ARBA00003049"/>
    </source>
</evidence>
<evidence type="ECO:0000256" key="9">
    <source>
        <dbReference type="ARBA" id="ARBA00022679"/>
    </source>
</evidence>
<dbReference type="Pfam" id="PF26216">
    <property type="entry name" value="GDPGP1_C"/>
    <property type="match status" value="1"/>
</dbReference>
<dbReference type="InterPro" id="IPR026506">
    <property type="entry name" value="GDPGP"/>
</dbReference>
<evidence type="ECO:0000256" key="7">
    <source>
        <dbReference type="ARBA" id="ARBA00022490"/>
    </source>
</evidence>
<evidence type="ECO:0000313" key="17">
    <source>
        <dbReference type="Proteomes" id="UP000031036"/>
    </source>
</evidence>
<dbReference type="PANTHER" id="PTHR20884">
    <property type="entry name" value="GDP-D-GLUCOSE PHOSPHORYLASE 1"/>
    <property type="match status" value="1"/>
</dbReference>
<dbReference type="Proteomes" id="UP000031036">
    <property type="component" value="Unassembled WGS sequence"/>
</dbReference>
<dbReference type="EC" id="2.7.7.78" evidence="5"/>
<keyword evidence="7" id="KW-0963">Cytoplasm</keyword>
<comment type="caution">
    <text evidence="16">The sequence shown here is derived from an EMBL/GenBank/DDBJ whole genome shotgun (WGS) entry which is preliminary data.</text>
</comment>
<dbReference type="GO" id="GO:0005085">
    <property type="term" value="F:guanyl-nucleotide exchange factor activity"/>
    <property type="evidence" value="ECO:0007669"/>
    <property type="project" value="UniProtKB-KW"/>
</dbReference>
<keyword evidence="11" id="KW-0547">Nucleotide-binding</keyword>
<dbReference type="GO" id="GO:0006006">
    <property type="term" value="P:glucose metabolic process"/>
    <property type="evidence" value="ECO:0007669"/>
    <property type="project" value="TreeGrafter"/>
</dbReference>
<dbReference type="STRING" id="6265.A0A0B2V5M0"/>
<dbReference type="GO" id="GO:0016787">
    <property type="term" value="F:hydrolase activity"/>
    <property type="evidence" value="ECO:0007669"/>
    <property type="project" value="UniProtKB-KW"/>
</dbReference>
<reference evidence="16 17" key="1">
    <citation type="submission" date="2014-11" db="EMBL/GenBank/DDBJ databases">
        <title>Genetic blueprint of the zoonotic pathogen Toxocara canis.</title>
        <authorList>
            <person name="Zhu X.-Q."/>
            <person name="Korhonen P.K."/>
            <person name="Cai H."/>
            <person name="Young N.D."/>
            <person name="Nejsum P."/>
            <person name="von Samson-Himmelstjerna G."/>
            <person name="Boag P.R."/>
            <person name="Tan P."/>
            <person name="Li Q."/>
            <person name="Min J."/>
            <person name="Yang Y."/>
            <person name="Wang X."/>
            <person name="Fang X."/>
            <person name="Hall R.S."/>
            <person name="Hofmann A."/>
            <person name="Sternberg P.W."/>
            <person name="Jex A.R."/>
            <person name="Gasser R.B."/>
        </authorList>
    </citation>
    <scope>NUCLEOTIDE SEQUENCE [LARGE SCALE GENOMIC DNA]</scope>
    <source>
        <strain evidence="16">PN_DK_2014</strain>
    </source>
</reference>
<comment type="similarity">
    <text evidence="4">Belongs to the GDPGP1 family.</text>
</comment>
<organism evidence="16 17">
    <name type="scientific">Toxocara canis</name>
    <name type="common">Canine roundworm</name>
    <dbReference type="NCBI Taxonomy" id="6265"/>
    <lineage>
        <taxon>Eukaryota</taxon>
        <taxon>Metazoa</taxon>
        <taxon>Ecdysozoa</taxon>
        <taxon>Nematoda</taxon>
        <taxon>Chromadorea</taxon>
        <taxon>Rhabditida</taxon>
        <taxon>Spirurina</taxon>
        <taxon>Ascaridomorpha</taxon>
        <taxon>Ascaridoidea</taxon>
        <taxon>Toxocaridae</taxon>
        <taxon>Toxocara</taxon>
    </lineage>
</organism>
<sequence>MRKIVMLGSTPRTQRSLSSVQLPVGLECTSSSPVFYYSTSDFIYDLRAPRSRCKESDSRQKVKELFMSRWEAAKEDKAFNYDLNCMYKLLPGDFNLSVQVKELFMSRWEAAKEDKAFNYDLNCMYKLLPGDFNLSVQLNVERGQLRRKPMRFHAVREPFSTLRWNFNKLKQNEVMLYLRCKDRPLSSDPLDRHVVAVNSSPLERGHSLVIPAINRCLPQVLTDVAVRIATDLMLLFDDDSFHVLFNSLLGQASVNHLHLHALTWPYDSDLINRKCEHVMGDMYVIRRPNWFISTIVFQLCSHDRLDKFIWDVSKCADFLSSKEVAHNIFLSRAQPLRMSGEEWSEDRKQQLPLLVTAYIFPRVSIAGAKPAVSFNPAALELAGCLTAYTYRFFETISEEIALRIIDEEATLPDSLFNQLCSQLKDVLSGKTPQKPNNYDSGDSDLTSPELDELRDSFQTFEMHSPRRFFINQKRRPGSADSAIAFTFPGDEHHQPEQDVQPGGSSSA</sequence>
<evidence type="ECO:0000256" key="11">
    <source>
        <dbReference type="ARBA" id="ARBA00022741"/>
    </source>
</evidence>
<feature type="region of interest" description="Disordered" evidence="13">
    <location>
        <begin position="471"/>
        <end position="507"/>
    </location>
</feature>
<dbReference type="InterPro" id="IPR058865">
    <property type="entry name" value="GDPGP1_C"/>
</dbReference>
<keyword evidence="9" id="KW-0808">Transferase</keyword>
<comment type="function">
    <text evidence="2">Specific and highly efficient GDP-D-glucose phosphorylase regulating the levels of GDP-D-glucose in cells.</text>
</comment>
<feature type="region of interest" description="Disordered" evidence="13">
    <location>
        <begin position="427"/>
        <end position="448"/>
    </location>
</feature>
<name>A0A0B2V5M0_TOXCA</name>
<dbReference type="EMBL" id="JPKZ01002554">
    <property type="protein sequence ID" value="KHN76270.1"/>
    <property type="molecule type" value="Genomic_DNA"/>
</dbReference>
<comment type="catalytic activity">
    <reaction evidence="1">
        <text>GDP-alpha-D-glucose + phosphate = alpha-D-glucose 1-phosphate + GDP + H(+)</text>
        <dbReference type="Rhea" id="RHEA:30387"/>
        <dbReference type="ChEBI" id="CHEBI:15378"/>
        <dbReference type="ChEBI" id="CHEBI:43474"/>
        <dbReference type="ChEBI" id="CHEBI:58189"/>
        <dbReference type="ChEBI" id="CHEBI:58601"/>
        <dbReference type="ChEBI" id="CHEBI:62230"/>
        <dbReference type="EC" id="2.7.7.78"/>
    </reaction>
</comment>
<dbReference type="OrthoDB" id="417175at2759"/>
<feature type="domain" description="GDPGP1-like N-terminal" evidence="15">
    <location>
        <begin position="101"/>
        <end position="262"/>
    </location>
</feature>
<proteinExistence type="inferred from homology"/>